<protein>
    <submittedName>
        <fullName evidence="2">SnoaL-like protein</fullName>
    </submittedName>
</protein>
<comment type="caution">
    <text evidence="2">The sequence shown here is derived from an EMBL/GenBank/DDBJ whole genome shotgun (WGS) entry which is preliminary data.</text>
</comment>
<proteinExistence type="predicted"/>
<evidence type="ECO:0000259" key="1">
    <source>
        <dbReference type="Pfam" id="PF12680"/>
    </source>
</evidence>
<dbReference type="AlphaFoldDB" id="A0A3D9LJR1"/>
<organism evidence="2 3">
    <name type="scientific">Marinoscillum furvescens DSM 4134</name>
    <dbReference type="NCBI Taxonomy" id="1122208"/>
    <lineage>
        <taxon>Bacteria</taxon>
        <taxon>Pseudomonadati</taxon>
        <taxon>Bacteroidota</taxon>
        <taxon>Cytophagia</taxon>
        <taxon>Cytophagales</taxon>
        <taxon>Reichenbachiellaceae</taxon>
        <taxon>Marinoscillum</taxon>
    </lineage>
</organism>
<accession>A0A3D9LJR1</accession>
<dbReference type="InterPro" id="IPR037401">
    <property type="entry name" value="SnoaL-like"/>
</dbReference>
<sequence length="128" mass="13941">MKLNLTPDCGNAPKKELIKNLTIHFASYDLKKAMPYLADQVTWTLVGEAPIVGKQNFREALEAMSGNKASELTIHTIITHGKEAAVKGEMLMQDGSSFGFADFYVFTSAKGQLVKSIVSYVIAKGNSI</sequence>
<evidence type="ECO:0000313" key="3">
    <source>
        <dbReference type="Proteomes" id="UP000256779"/>
    </source>
</evidence>
<evidence type="ECO:0000313" key="2">
    <source>
        <dbReference type="EMBL" id="REE05492.1"/>
    </source>
</evidence>
<dbReference type="Pfam" id="PF12680">
    <property type="entry name" value="SnoaL_2"/>
    <property type="match status" value="1"/>
</dbReference>
<dbReference type="SUPFAM" id="SSF54427">
    <property type="entry name" value="NTF2-like"/>
    <property type="match status" value="1"/>
</dbReference>
<dbReference type="InterPro" id="IPR032710">
    <property type="entry name" value="NTF2-like_dom_sf"/>
</dbReference>
<keyword evidence="3" id="KW-1185">Reference proteome</keyword>
<dbReference type="RefSeq" id="WP_115866019.1">
    <property type="nucleotide sequence ID" value="NZ_QREG01000001.1"/>
</dbReference>
<dbReference type="Proteomes" id="UP000256779">
    <property type="component" value="Unassembled WGS sequence"/>
</dbReference>
<gene>
    <name evidence="2" type="ORF">C7460_1017</name>
</gene>
<dbReference type="EMBL" id="QREG01000001">
    <property type="protein sequence ID" value="REE05492.1"/>
    <property type="molecule type" value="Genomic_DNA"/>
</dbReference>
<reference evidence="2 3" key="1">
    <citation type="submission" date="2018-07" db="EMBL/GenBank/DDBJ databases">
        <title>Genomic Encyclopedia of Type Strains, Phase IV (KMG-IV): sequencing the most valuable type-strain genomes for metagenomic binning, comparative biology and taxonomic classification.</title>
        <authorList>
            <person name="Goeker M."/>
        </authorList>
    </citation>
    <scope>NUCLEOTIDE SEQUENCE [LARGE SCALE GENOMIC DNA]</scope>
    <source>
        <strain evidence="2 3">DSM 4134</strain>
    </source>
</reference>
<dbReference type="Gene3D" id="3.10.450.50">
    <property type="match status" value="1"/>
</dbReference>
<feature type="domain" description="SnoaL-like" evidence="1">
    <location>
        <begin position="24"/>
        <end position="114"/>
    </location>
</feature>
<name>A0A3D9LJR1_MARFU</name>
<dbReference type="OrthoDB" id="6692273at2"/>